<dbReference type="InterPro" id="IPR014757">
    <property type="entry name" value="Tscrpt_reg_IclR_C"/>
</dbReference>
<dbReference type="InterPro" id="IPR011991">
    <property type="entry name" value="ArsR-like_HTH"/>
</dbReference>
<evidence type="ECO:0000259" key="4">
    <source>
        <dbReference type="PROSITE" id="PS51077"/>
    </source>
</evidence>
<dbReference type="SMART" id="SM00346">
    <property type="entry name" value="HTH_ICLR"/>
    <property type="match status" value="1"/>
</dbReference>
<organism evidence="6">
    <name type="scientific">marine sediment metagenome</name>
    <dbReference type="NCBI Taxonomy" id="412755"/>
    <lineage>
        <taxon>unclassified sequences</taxon>
        <taxon>metagenomes</taxon>
        <taxon>ecological metagenomes</taxon>
    </lineage>
</organism>
<keyword evidence="3" id="KW-0804">Transcription</keyword>
<evidence type="ECO:0000256" key="2">
    <source>
        <dbReference type="ARBA" id="ARBA00023125"/>
    </source>
</evidence>
<evidence type="ECO:0000313" key="6">
    <source>
        <dbReference type="EMBL" id="GAF82931.1"/>
    </source>
</evidence>
<name>X0T6H4_9ZZZZ</name>
<dbReference type="InterPro" id="IPR036390">
    <property type="entry name" value="WH_DNA-bd_sf"/>
</dbReference>
<dbReference type="InterPro" id="IPR029016">
    <property type="entry name" value="GAF-like_dom_sf"/>
</dbReference>
<dbReference type="Gene3D" id="1.10.10.10">
    <property type="entry name" value="Winged helix-like DNA-binding domain superfamily/Winged helix DNA-binding domain"/>
    <property type="match status" value="1"/>
</dbReference>
<evidence type="ECO:0000256" key="1">
    <source>
        <dbReference type="ARBA" id="ARBA00023015"/>
    </source>
</evidence>
<dbReference type="SUPFAM" id="SSF46785">
    <property type="entry name" value="Winged helix' DNA-binding domain"/>
    <property type="match status" value="1"/>
</dbReference>
<dbReference type="AlphaFoldDB" id="X0T6H4"/>
<dbReference type="PANTHER" id="PTHR30136">
    <property type="entry name" value="HELIX-TURN-HELIX TRANSCRIPTIONAL REGULATOR, ICLR FAMILY"/>
    <property type="match status" value="1"/>
</dbReference>
<evidence type="ECO:0008006" key="7">
    <source>
        <dbReference type="Google" id="ProtNLM"/>
    </source>
</evidence>
<evidence type="ECO:0000256" key="3">
    <source>
        <dbReference type="ARBA" id="ARBA00023163"/>
    </source>
</evidence>
<dbReference type="PROSITE" id="PS51077">
    <property type="entry name" value="HTH_ICLR"/>
    <property type="match status" value="1"/>
</dbReference>
<dbReference type="SUPFAM" id="SSF55781">
    <property type="entry name" value="GAF domain-like"/>
    <property type="match status" value="1"/>
</dbReference>
<dbReference type="GO" id="GO:0045892">
    <property type="term" value="P:negative regulation of DNA-templated transcription"/>
    <property type="evidence" value="ECO:0007669"/>
    <property type="project" value="TreeGrafter"/>
</dbReference>
<sequence>MEKKIIRSIDRTLQILELFSLEKPEWGVTEISKALNIYKSNVHNVLTTLAEKGFVIKDSKTDKYKLGIKFFELGSIVIKNMDLRKIAHPYMEKLLKEFNETVHLGILVEGEILSIEQEESGQSLSPRIFIGKRAPLHCTGIGKAIMAYLPKDKFAFTIKEIGLIRYTEGTISNEEELEKELEKIREQGYAVDNMEHEEGVRCVAGPIRDYTGKVSASLSVSGPAFRINENNVPNIAKKVKEYCDYISKEMGYSNSKQ</sequence>
<proteinExistence type="predicted"/>
<dbReference type="InterPro" id="IPR005471">
    <property type="entry name" value="Tscrpt_reg_IclR_N"/>
</dbReference>
<dbReference type="GO" id="GO:0003700">
    <property type="term" value="F:DNA-binding transcription factor activity"/>
    <property type="evidence" value="ECO:0007669"/>
    <property type="project" value="TreeGrafter"/>
</dbReference>
<dbReference type="PANTHER" id="PTHR30136:SF24">
    <property type="entry name" value="HTH-TYPE TRANSCRIPTIONAL REPRESSOR ALLR"/>
    <property type="match status" value="1"/>
</dbReference>
<dbReference type="InterPro" id="IPR050707">
    <property type="entry name" value="HTH_MetabolicPath_Reg"/>
</dbReference>
<dbReference type="Pfam" id="PF01614">
    <property type="entry name" value="IclR_C"/>
    <property type="match status" value="1"/>
</dbReference>
<dbReference type="InterPro" id="IPR036388">
    <property type="entry name" value="WH-like_DNA-bd_sf"/>
</dbReference>
<comment type="caution">
    <text evidence="6">The sequence shown here is derived from an EMBL/GenBank/DDBJ whole genome shotgun (WGS) entry which is preliminary data.</text>
</comment>
<dbReference type="GO" id="GO:0003677">
    <property type="term" value="F:DNA binding"/>
    <property type="evidence" value="ECO:0007669"/>
    <property type="project" value="UniProtKB-KW"/>
</dbReference>
<gene>
    <name evidence="6" type="ORF">S01H1_01797</name>
</gene>
<keyword evidence="2" id="KW-0238">DNA-binding</keyword>
<evidence type="ECO:0000259" key="5">
    <source>
        <dbReference type="PROSITE" id="PS51078"/>
    </source>
</evidence>
<protein>
    <recommendedName>
        <fullName evidence="7">IclR family transcriptional regulator</fullName>
    </recommendedName>
</protein>
<keyword evidence="1" id="KW-0805">Transcription regulation</keyword>
<feature type="domain" description="HTH iclR-type" evidence="4">
    <location>
        <begin position="6"/>
        <end position="68"/>
    </location>
</feature>
<dbReference type="CDD" id="cd00090">
    <property type="entry name" value="HTH_ARSR"/>
    <property type="match status" value="1"/>
</dbReference>
<feature type="domain" description="IclR-ED" evidence="5">
    <location>
        <begin position="69"/>
        <end position="252"/>
    </location>
</feature>
<reference evidence="6" key="1">
    <citation type="journal article" date="2014" name="Front. Microbiol.">
        <title>High frequency of phylogenetically diverse reductive dehalogenase-homologous genes in deep subseafloor sedimentary metagenomes.</title>
        <authorList>
            <person name="Kawai M."/>
            <person name="Futagami T."/>
            <person name="Toyoda A."/>
            <person name="Takaki Y."/>
            <person name="Nishi S."/>
            <person name="Hori S."/>
            <person name="Arai W."/>
            <person name="Tsubouchi T."/>
            <person name="Morono Y."/>
            <person name="Uchiyama I."/>
            <person name="Ito T."/>
            <person name="Fujiyama A."/>
            <person name="Inagaki F."/>
            <person name="Takami H."/>
        </authorList>
    </citation>
    <scope>NUCLEOTIDE SEQUENCE</scope>
    <source>
        <strain evidence="6">Expedition CK06-06</strain>
    </source>
</reference>
<dbReference type="PROSITE" id="PS51078">
    <property type="entry name" value="ICLR_ED"/>
    <property type="match status" value="1"/>
</dbReference>
<dbReference type="FunFam" id="1.10.10.10:FF:000056">
    <property type="entry name" value="IclR family transcriptional regulator"/>
    <property type="match status" value="1"/>
</dbReference>
<dbReference type="Pfam" id="PF09339">
    <property type="entry name" value="HTH_IclR"/>
    <property type="match status" value="1"/>
</dbReference>
<dbReference type="Gene3D" id="3.30.450.40">
    <property type="match status" value="1"/>
</dbReference>
<dbReference type="EMBL" id="BARS01000813">
    <property type="protein sequence ID" value="GAF82931.1"/>
    <property type="molecule type" value="Genomic_DNA"/>
</dbReference>
<accession>X0T6H4</accession>